<feature type="transmembrane region" description="Helical" evidence="17">
    <location>
        <begin position="12"/>
        <end position="34"/>
    </location>
</feature>
<dbReference type="InterPro" id="IPR043130">
    <property type="entry name" value="CDP-OH_PTrfase_TM_dom"/>
</dbReference>
<proteinExistence type="inferred from homology"/>
<dbReference type="STRING" id="1249483.LEP1GSC202_3675"/>
<sequence>MGGLVEDWKTIANIPNLLTVLRVLALPFFIFALFQKEWEYQIFAFVIFALASLTDLVDGYLARKWNQQTEFGKFLDPLADKFLVIGCFVTFLFIHEPIEVWMVVLIVGRDMLITFLRYIAVRSGNSLRTTMMGKVKTAFQMGAILIILVVFMLISGKRRAMINETYAMGKLAGYSTFEVASQHANEFYTMVKTSENLTFKDFFDSIASFVPYFGMLFTTLITVISGLRYIFTNYQLLSFSNLKRIFYDRSN</sequence>
<dbReference type="InterPro" id="IPR004570">
    <property type="entry name" value="Phosphatidylglycerol_P_synth"/>
</dbReference>
<evidence type="ECO:0000256" key="7">
    <source>
        <dbReference type="ARBA" id="ARBA00022679"/>
    </source>
</evidence>
<accession>A0A5E8HID8</accession>
<evidence type="ECO:0000256" key="1">
    <source>
        <dbReference type="ARBA" id="ARBA00004141"/>
    </source>
</evidence>
<feature type="transmembrane region" description="Helical" evidence="17">
    <location>
        <begin position="40"/>
        <end position="62"/>
    </location>
</feature>
<comment type="catalytic activity">
    <reaction evidence="14">
        <text>a CDP-1,2-diacyl-sn-glycerol + sn-glycerol 3-phosphate = a 1,2-diacyl-sn-glycero-3-phospho-(1'-sn-glycero-3'-phosphate) + CMP + H(+)</text>
        <dbReference type="Rhea" id="RHEA:12593"/>
        <dbReference type="ChEBI" id="CHEBI:15378"/>
        <dbReference type="ChEBI" id="CHEBI:57597"/>
        <dbReference type="ChEBI" id="CHEBI:58332"/>
        <dbReference type="ChEBI" id="CHEBI:60110"/>
        <dbReference type="ChEBI" id="CHEBI:60377"/>
        <dbReference type="EC" id="2.7.8.5"/>
    </reaction>
</comment>
<keyword evidence="7 16" id="KW-0808">Transferase</keyword>
<protein>
    <recommendedName>
        <fullName evidence="5 15">CDP-diacylglycerol--glycerol-3-phosphate 3-phosphatidyltransferase</fullName>
        <ecNumber evidence="4 15">2.7.8.5</ecNumber>
    </recommendedName>
</protein>
<evidence type="ECO:0000256" key="13">
    <source>
        <dbReference type="ARBA" id="ARBA00023264"/>
    </source>
</evidence>
<evidence type="ECO:0000313" key="19">
    <source>
        <dbReference type="Proteomes" id="UP000013996"/>
    </source>
</evidence>
<dbReference type="EMBL" id="AOGX02000008">
    <property type="protein sequence ID" value="EOQ90483.1"/>
    <property type="molecule type" value="Genomic_DNA"/>
</dbReference>
<gene>
    <name evidence="18" type="primary">pgsA</name>
    <name evidence="18" type="ORF">LEP1GSC202_3675</name>
</gene>
<dbReference type="PANTHER" id="PTHR14269">
    <property type="entry name" value="CDP-DIACYLGLYCEROL--GLYCEROL-3-PHOSPHATE 3-PHOSPHATIDYLTRANSFERASE-RELATED"/>
    <property type="match status" value="1"/>
</dbReference>
<reference evidence="18 19" key="1">
    <citation type="submission" date="2013-04" db="EMBL/GenBank/DDBJ databases">
        <authorList>
            <person name="Harkins D.M."/>
            <person name="Durkin A.S."/>
            <person name="Brinkac L.M."/>
            <person name="Haft D.H."/>
            <person name="Selengut J.D."/>
            <person name="Sanka R."/>
            <person name="DePew J."/>
            <person name="Purushe J."/>
            <person name="Hartskeerl R.A."/>
            <person name="Ahmed A."/>
            <person name="van der Linden H."/>
            <person name="Goris M.G.A."/>
            <person name="Vinetz J.M."/>
            <person name="Sutton G.G."/>
            <person name="Nierman W.C."/>
            <person name="Fouts D.E."/>
        </authorList>
    </citation>
    <scope>NUCLEOTIDE SEQUENCE [LARGE SCALE GENOMIC DNA]</scope>
    <source>
        <strain evidence="18 19">Sao Paulo</strain>
    </source>
</reference>
<comment type="similarity">
    <text evidence="3 16">Belongs to the CDP-alcohol phosphatidyltransferase class-I family.</text>
</comment>
<dbReference type="GO" id="GO:0008444">
    <property type="term" value="F:CDP-diacylglycerol-glycerol-3-phosphate 3-phosphatidyltransferase activity"/>
    <property type="evidence" value="ECO:0007669"/>
    <property type="project" value="UniProtKB-UniRule"/>
</dbReference>
<keyword evidence="13" id="KW-1208">Phospholipid metabolism</keyword>
<dbReference type="PANTHER" id="PTHR14269:SF62">
    <property type="entry name" value="CDP-DIACYLGLYCEROL--GLYCEROL-3-PHOSPHATE 3-PHOSPHATIDYLTRANSFERASE 1, CHLOROPLASTIC"/>
    <property type="match status" value="1"/>
</dbReference>
<dbReference type="GO" id="GO:0016020">
    <property type="term" value="C:membrane"/>
    <property type="evidence" value="ECO:0007669"/>
    <property type="project" value="UniProtKB-SubCell"/>
</dbReference>
<dbReference type="InterPro" id="IPR050324">
    <property type="entry name" value="CDP-alcohol_PTase-I"/>
</dbReference>
<feature type="transmembrane region" description="Helical" evidence="17">
    <location>
        <begin position="74"/>
        <end position="94"/>
    </location>
</feature>
<evidence type="ECO:0000256" key="17">
    <source>
        <dbReference type="SAM" id="Phobius"/>
    </source>
</evidence>
<feature type="transmembrane region" description="Helical" evidence="17">
    <location>
        <begin position="138"/>
        <end position="156"/>
    </location>
</feature>
<keyword evidence="8 17" id="KW-0812">Transmembrane</keyword>
<comment type="pathway">
    <text evidence="2">Phospholipid metabolism; phosphatidylglycerol biosynthesis; phosphatidylglycerol from CDP-diacylglycerol: step 1/2.</text>
</comment>
<keyword evidence="9 17" id="KW-1133">Transmembrane helix</keyword>
<dbReference type="InterPro" id="IPR000462">
    <property type="entry name" value="CDP-OH_P_trans"/>
</dbReference>
<evidence type="ECO:0000256" key="9">
    <source>
        <dbReference type="ARBA" id="ARBA00022989"/>
    </source>
</evidence>
<organism evidence="18 19">
    <name type="scientific">Leptospira yanagawae serovar Saopaulo str. Sao Paulo = ATCC 700523</name>
    <dbReference type="NCBI Taxonomy" id="1249483"/>
    <lineage>
        <taxon>Bacteria</taxon>
        <taxon>Pseudomonadati</taxon>
        <taxon>Spirochaetota</taxon>
        <taxon>Spirochaetia</taxon>
        <taxon>Leptospirales</taxon>
        <taxon>Leptospiraceae</taxon>
        <taxon>Leptospira</taxon>
    </lineage>
</organism>
<keyword evidence="10" id="KW-0443">Lipid metabolism</keyword>
<evidence type="ECO:0000256" key="3">
    <source>
        <dbReference type="ARBA" id="ARBA00010441"/>
    </source>
</evidence>
<evidence type="ECO:0000256" key="10">
    <source>
        <dbReference type="ARBA" id="ARBA00023098"/>
    </source>
</evidence>
<dbReference type="Gene3D" id="1.20.120.1760">
    <property type="match status" value="1"/>
</dbReference>
<comment type="caution">
    <text evidence="18">The sequence shown here is derived from an EMBL/GenBank/DDBJ whole genome shotgun (WGS) entry which is preliminary data.</text>
</comment>
<dbReference type="GO" id="GO:0046474">
    <property type="term" value="P:glycerophospholipid biosynthetic process"/>
    <property type="evidence" value="ECO:0007669"/>
    <property type="project" value="TreeGrafter"/>
</dbReference>
<dbReference type="AlphaFoldDB" id="A0A5E8HID8"/>
<evidence type="ECO:0000256" key="5">
    <source>
        <dbReference type="ARBA" id="ARBA00014944"/>
    </source>
</evidence>
<dbReference type="Pfam" id="PF01066">
    <property type="entry name" value="CDP-OH_P_transf"/>
    <property type="match status" value="1"/>
</dbReference>
<evidence type="ECO:0000256" key="6">
    <source>
        <dbReference type="ARBA" id="ARBA00022516"/>
    </source>
</evidence>
<evidence type="ECO:0000256" key="2">
    <source>
        <dbReference type="ARBA" id="ARBA00005042"/>
    </source>
</evidence>
<evidence type="ECO:0000256" key="14">
    <source>
        <dbReference type="ARBA" id="ARBA00048586"/>
    </source>
</evidence>
<evidence type="ECO:0000256" key="4">
    <source>
        <dbReference type="ARBA" id="ARBA00013170"/>
    </source>
</evidence>
<dbReference type="EC" id="2.7.8.5" evidence="4 15"/>
<evidence type="ECO:0000256" key="16">
    <source>
        <dbReference type="RuleBase" id="RU003750"/>
    </source>
</evidence>
<evidence type="ECO:0000256" key="15">
    <source>
        <dbReference type="NCBIfam" id="TIGR00560"/>
    </source>
</evidence>
<evidence type="ECO:0000313" key="18">
    <source>
        <dbReference type="EMBL" id="EOQ90483.1"/>
    </source>
</evidence>
<dbReference type="NCBIfam" id="TIGR00560">
    <property type="entry name" value="pgsA"/>
    <property type="match status" value="1"/>
</dbReference>
<evidence type="ECO:0000256" key="11">
    <source>
        <dbReference type="ARBA" id="ARBA00023136"/>
    </source>
</evidence>
<evidence type="ECO:0000256" key="8">
    <source>
        <dbReference type="ARBA" id="ARBA00022692"/>
    </source>
</evidence>
<evidence type="ECO:0000256" key="12">
    <source>
        <dbReference type="ARBA" id="ARBA00023209"/>
    </source>
</evidence>
<dbReference type="Proteomes" id="UP000013996">
    <property type="component" value="Unassembled WGS sequence"/>
</dbReference>
<comment type="subcellular location">
    <subcellularLocation>
        <location evidence="1">Membrane</location>
        <topology evidence="1">Multi-pass membrane protein</topology>
    </subcellularLocation>
</comment>
<dbReference type="InterPro" id="IPR048254">
    <property type="entry name" value="CDP_ALCOHOL_P_TRANSF_CS"/>
</dbReference>
<keyword evidence="6" id="KW-0444">Lipid biosynthesis</keyword>
<keyword evidence="12" id="KW-0594">Phospholipid biosynthesis</keyword>
<dbReference type="PROSITE" id="PS00379">
    <property type="entry name" value="CDP_ALCOHOL_P_TRANSF"/>
    <property type="match status" value="1"/>
</dbReference>
<keyword evidence="11 17" id="KW-0472">Membrane</keyword>
<name>A0A5E8HID8_9LEPT</name>
<feature type="transmembrane region" description="Helical" evidence="17">
    <location>
        <begin position="209"/>
        <end position="231"/>
    </location>
</feature>